<name>A0A068R631_9GAMM</name>
<dbReference type="HOGENOM" id="CLU_2345968_0_0_6"/>
<evidence type="ECO:0000313" key="1">
    <source>
        <dbReference type="EMBL" id="CDG22474.1"/>
    </source>
</evidence>
<organism evidence="1 2">
    <name type="scientific">Xenorhabdus poinarii G6</name>
    <dbReference type="NCBI Taxonomy" id="1354304"/>
    <lineage>
        <taxon>Bacteria</taxon>
        <taxon>Pseudomonadati</taxon>
        <taxon>Pseudomonadota</taxon>
        <taxon>Gammaproteobacteria</taxon>
        <taxon>Enterobacterales</taxon>
        <taxon>Morganellaceae</taxon>
        <taxon>Xenorhabdus</taxon>
    </lineage>
</organism>
<dbReference type="Proteomes" id="UP000032735">
    <property type="component" value="Chromosome"/>
</dbReference>
<accession>A0A068R631</accession>
<sequence length="97" mass="10468">MLNALAAFATKKIASAIKSPCLCLFIGNIATNNGEPKPYANVKAVTSCAAIETDTEKDVSIKGINPAVTYEAIPRENAPMAMRYTEKGLFECIFRPQ</sequence>
<dbReference type="AlphaFoldDB" id="A0A068R631"/>
<proteinExistence type="predicted"/>
<evidence type="ECO:0000313" key="2">
    <source>
        <dbReference type="Proteomes" id="UP000032735"/>
    </source>
</evidence>
<protein>
    <submittedName>
        <fullName evidence="1">Uncharacterized protein</fullName>
    </submittedName>
</protein>
<keyword evidence="2" id="KW-1185">Reference proteome</keyword>
<dbReference type="EMBL" id="FO704551">
    <property type="protein sequence ID" value="CDG22474.1"/>
    <property type="molecule type" value="Genomic_DNA"/>
</dbReference>
<reference evidence="1 2" key="1">
    <citation type="submission" date="2013-07" db="EMBL/GenBank/DDBJ databases">
        <authorList>
            <person name="Genoscope - CEA"/>
        </authorList>
    </citation>
    <scope>NUCLEOTIDE SEQUENCE [LARGE SCALE GENOMIC DNA]</scope>
    <source>
        <strain evidence="1 2">G6</strain>
    </source>
</reference>
<gene>
    <name evidence="1" type="ORF">XPG1_2827</name>
</gene>
<dbReference type="KEGG" id="xpo:XPG1_2827"/>